<evidence type="ECO:0000256" key="3">
    <source>
        <dbReference type="ARBA" id="ARBA00022989"/>
    </source>
</evidence>
<evidence type="ECO:0000313" key="9">
    <source>
        <dbReference type="Proteomes" id="UP000184330"/>
    </source>
</evidence>
<dbReference type="EMBL" id="FJOG01000015">
    <property type="protein sequence ID" value="CZR59973.1"/>
    <property type="molecule type" value="Genomic_DNA"/>
</dbReference>
<reference evidence="8 9" key="1">
    <citation type="submission" date="2016-03" db="EMBL/GenBank/DDBJ databases">
        <authorList>
            <person name="Ploux O."/>
        </authorList>
    </citation>
    <scope>NUCLEOTIDE SEQUENCE [LARGE SCALE GENOMIC DNA]</scope>
    <source>
        <strain evidence="8 9">UAMH 11012</strain>
    </source>
</reference>
<evidence type="ECO:0000256" key="4">
    <source>
        <dbReference type="ARBA" id="ARBA00023136"/>
    </source>
</evidence>
<dbReference type="AlphaFoldDB" id="A0A1L7X4M1"/>
<feature type="domain" description="Rhodopsin" evidence="7">
    <location>
        <begin position="36"/>
        <end position="299"/>
    </location>
</feature>
<evidence type="ECO:0000259" key="7">
    <source>
        <dbReference type="Pfam" id="PF20684"/>
    </source>
</evidence>
<feature type="transmembrane region" description="Helical" evidence="6">
    <location>
        <begin position="244"/>
        <end position="262"/>
    </location>
</feature>
<evidence type="ECO:0000256" key="6">
    <source>
        <dbReference type="SAM" id="Phobius"/>
    </source>
</evidence>
<dbReference type="Proteomes" id="UP000184330">
    <property type="component" value="Unassembled WGS sequence"/>
</dbReference>
<feature type="transmembrane region" description="Helical" evidence="6">
    <location>
        <begin position="52"/>
        <end position="71"/>
    </location>
</feature>
<feature type="transmembrane region" description="Helical" evidence="6">
    <location>
        <begin position="166"/>
        <end position="187"/>
    </location>
</feature>
<gene>
    <name evidence="8" type="ORF">PAC_09868</name>
</gene>
<feature type="transmembrane region" description="Helical" evidence="6">
    <location>
        <begin position="135"/>
        <end position="154"/>
    </location>
</feature>
<dbReference type="GO" id="GO:0016020">
    <property type="term" value="C:membrane"/>
    <property type="evidence" value="ECO:0007669"/>
    <property type="project" value="UniProtKB-SubCell"/>
</dbReference>
<keyword evidence="4 6" id="KW-0472">Membrane</keyword>
<keyword evidence="2 6" id="KW-0812">Transmembrane</keyword>
<feature type="transmembrane region" description="Helical" evidence="6">
    <location>
        <begin position="18"/>
        <end position="40"/>
    </location>
</feature>
<evidence type="ECO:0000313" key="8">
    <source>
        <dbReference type="EMBL" id="CZR59973.1"/>
    </source>
</evidence>
<sequence>MGWTYNVVDPNVATNAPIVAGVGIFFTILSLLVVSLRIYVRKCIVKAITVDDWLIVATWFLAFIFVCITLAREIFSDPNPRTLLTARKKQDGVSGYKKSRTCRLKTFMNSDWWANILLFNMRIIADDQKLQYAGAPFYICGILGFKLSIIFAFLRIAVDRTYRIGIICVAITCSVYYFCFFVAQLNFCAPVAKAWDPTITIGSCLPAVPFYTAMGSITFIFDILTMLTPIPILMHSCFSLRKNILIALLFLLGIFLSLIQILRITTLRSQPSYLSTSTLLTWSLIEVHLGIILSSLIPLSSFPTFQSFLDKGSPQSLARSLASFDTRKTMEKVRDGWKRRFGSGGRRGEWRDRIMLFLGYGELRPDLERETSGRSGSRLGTSTEELNFPMGILKTTEVIVSREGSSWGELKEEDV</sequence>
<feature type="transmembrane region" description="Helical" evidence="6">
    <location>
        <begin position="207"/>
        <end position="232"/>
    </location>
</feature>
<dbReference type="OrthoDB" id="10017208at2759"/>
<dbReference type="PANTHER" id="PTHR33048">
    <property type="entry name" value="PTH11-LIKE INTEGRAL MEMBRANE PROTEIN (AFU_ORTHOLOGUE AFUA_5G11245)"/>
    <property type="match status" value="1"/>
</dbReference>
<accession>A0A1L7X4M1</accession>
<protein>
    <recommendedName>
        <fullName evidence="7">Rhodopsin domain-containing protein</fullName>
    </recommendedName>
</protein>
<dbReference type="InterPro" id="IPR052337">
    <property type="entry name" value="SAT4-like"/>
</dbReference>
<name>A0A1L7X4M1_9HELO</name>
<evidence type="ECO:0000256" key="5">
    <source>
        <dbReference type="ARBA" id="ARBA00038359"/>
    </source>
</evidence>
<keyword evidence="9" id="KW-1185">Reference proteome</keyword>
<feature type="transmembrane region" description="Helical" evidence="6">
    <location>
        <begin position="282"/>
        <end position="302"/>
    </location>
</feature>
<proteinExistence type="inferred from homology"/>
<evidence type="ECO:0000256" key="2">
    <source>
        <dbReference type="ARBA" id="ARBA00022692"/>
    </source>
</evidence>
<organism evidence="8 9">
    <name type="scientific">Phialocephala subalpina</name>
    <dbReference type="NCBI Taxonomy" id="576137"/>
    <lineage>
        <taxon>Eukaryota</taxon>
        <taxon>Fungi</taxon>
        <taxon>Dikarya</taxon>
        <taxon>Ascomycota</taxon>
        <taxon>Pezizomycotina</taxon>
        <taxon>Leotiomycetes</taxon>
        <taxon>Helotiales</taxon>
        <taxon>Mollisiaceae</taxon>
        <taxon>Phialocephala</taxon>
        <taxon>Phialocephala fortinii species complex</taxon>
    </lineage>
</organism>
<comment type="similarity">
    <text evidence="5">Belongs to the SAT4 family.</text>
</comment>
<dbReference type="Pfam" id="PF20684">
    <property type="entry name" value="Fung_rhodopsin"/>
    <property type="match status" value="1"/>
</dbReference>
<dbReference type="InterPro" id="IPR049326">
    <property type="entry name" value="Rhodopsin_dom_fungi"/>
</dbReference>
<dbReference type="PANTHER" id="PTHR33048:SF64">
    <property type="entry name" value="INTEGRAL MEMBRANE PROTEIN"/>
    <property type="match status" value="1"/>
</dbReference>
<keyword evidence="3 6" id="KW-1133">Transmembrane helix</keyword>
<comment type="subcellular location">
    <subcellularLocation>
        <location evidence="1">Membrane</location>
        <topology evidence="1">Multi-pass membrane protein</topology>
    </subcellularLocation>
</comment>
<evidence type="ECO:0000256" key="1">
    <source>
        <dbReference type="ARBA" id="ARBA00004141"/>
    </source>
</evidence>